<gene>
    <name evidence="1" type="ORF">N8T08_007541</name>
</gene>
<evidence type="ECO:0000313" key="1">
    <source>
        <dbReference type="EMBL" id="KAK1142566.1"/>
    </source>
</evidence>
<organism evidence="1 2">
    <name type="scientific">Aspergillus melleus</name>
    <dbReference type="NCBI Taxonomy" id="138277"/>
    <lineage>
        <taxon>Eukaryota</taxon>
        <taxon>Fungi</taxon>
        <taxon>Dikarya</taxon>
        <taxon>Ascomycota</taxon>
        <taxon>Pezizomycotina</taxon>
        <taxon>Eurotiomycetes</taxon>
        <taxon>Eurotiomycetidae</taxon>
        <taxon>Eurotiales</taxon>
        <taxon>Aspergillaceae</taxon>
        <taxon>Aspergillus</taxon>
        <taxon>Aspergillus subgen. Circumdati</taxon>
    </lineage>
</organism>
<protein>
    <submittedName>
        <fullName evidence="1">Uncharacterized protein</fullName>
    </submittedName>
</protein>
<comment type="caution">
    <text evidence="1">The sequence shown here is derived from an EMBL/GenBank/DDBJ whole genome shotgun (WGS) entry which is preliminary data.</text>
</comment>
<evidence type="ECO:0000313" key="2">
    <source>
        <dbReference type="Proteomes" id="UP001177260"/>
    </source>
</evidence>
<name>A0ACC3AX86_9EURO</name>
<keyword evidence="2" id="KW-1185">Reference proteome</keyword>
<reference evidence="1 2" key="1">
    <citation type="journal article" date="2023" name="ACS Omega">
        <title>Identification of the Neoaspergillic Acid Biosynthesis Gene Cluster by Establishing an In Vitro CRISPR-Ribonucleoprotein Genetic System in Aspergillus melleus.</title>
        <authorList>
            <person name="Yuan B."/>
            <person name="Grau M.F."/>
            <person name="Murata R.M."/>
            <person name="Torok T."/>
            <person name="Venkateswaran K."/>
            <person name="Stajich J.E."/>
            <person name="Wang C.C.C."/>
        </authorList>
    </citation>
    <scope>NUCLEOTIDE SEQUENCE [LARGE SCALE GENOMIC DNA]</scope>
    <source>
        <strain evidence="1 2">IMV 1140</strain>
    </source>
</reference>
<accession>A0ACC3AX86</accession>
<sequence>MQSSKGLESLDLGRTVSRSRSTSMSSDSQLPRLHLLVPPAINPAPCFIASSAAAQIVTADQEFNAADFVADEEDNASPASALVTPEALSALNGFLDHLLYNILASSKSTQLTCIRPAVAEVLKPRLAKEVVSAADEELSEYMGGPEDEQFGGQTPSAKFDLIRSWKLTRLRCMVYTRLGDMEEDDEEEYIEQDGLGEDEDGPRRFSSHIGYITPAAAIFLAHIIEYLGEKALVIAGETARSRLSSKVDDEMTESGAERSTMDRLVVEDLDMEKLALNPTLGRLWRTWRKRTRSPNLSRATSRESIRRRGTIGHLPVRGRRGSLAVDEFLPPRPQPSPRPESPADVDPASVALPVNEHDVQEIEVPGFASDTDGGEVIQTMEAVVAHKVRPRSLMVLTLPSPRSPTFNGSSPISPRPQSAKTHRHARSRSLPGASAPLQPQETPEAERTADHPSPTSSEERRQLETMYEHDEDDECTADKKPVVVEDSTEQVLSPSVGSPTKKSETDSFPEESTGQDTAATSSISGASAEVVTSRANSTRASSLSDRNQPDSEAEIIEGQGMAEKPKLASVQRPRPKSSREPSRKNERSTTPAAVSSEQMVQSVAEDPPQTQGGDSTPAQPAVSTDASSTSDTDLTSPDPVTPQPRFSTDNSSEEKSPRPPSFAESAYSESSRARQRPSPLPLRRGSTHQQTPYGRSSPAVSTTSSGTERAAVQRLSGRPTTSAASSSYSKPRRSESFSSNRDKRPVTAGSTTSQVSTRIKGLIVRQGDSSSLLRSSSETSRASSHDEKADLDDLIRSEETIHFTLTPRNMREIEEPDSPRWRNQQSTTADLTDFLKTTAPPGSPRPGTSSTAKGQADLPTITKTKSSDLPKYKPIQPSNMSLPPTSPGHSRDTKPSIGSTREFANSVKSNGPPSPSTMKSRIRRFSDAADFSRKFTRPPSSLSNTARSSTAPRLQARPAVAPKGDQSSDLIDFIREGPPTAGARRIPRTVAPFRDTMDSDELQSLGPSYAENQAPSIISTQDESYATKSITSVGSHTGLLDSSNRVPVQTSAPRPAPQVAPEPVTVPDDPVPVRKQRRVPDPYAIDSDDDEDLEELLEGPKPPKREEESLMDFLMNAPPPPDTSGPPRPFSVNASVTKPPSGGTSSMKARLLRNGPSAKTSRTSLRPQPAPSNPPMVSANYTKVGIERNAAARSNPYNMPTVTQRQTETSALADFLRSTGPPEPPVVRTPPPNAGSKTKESSSGFSRLFVRRKKVET</sequence>
<dbReference type="EMBL" id="JAOPJF010000049">
    <property type="protein sequence ID" value="KAK1142566.1"/>
    <property type="molecule type" value="Genomic_DNA"/>
</dbReference>
<dbReference type="Proteomes" id="UP001177260">
    <property type="component" value="Unassembled WGS sequence"/>
</dbReference>
<proteinExistence type="predicted"/>